<dbReference type="AlphaFoldDB" id="A0A8J2PI22"/>
<feature type="non-terminal residue" evidence="2">
    <location>
        <position position="138"/>
    </location>
</feature>
<evidence type="ECO:0000313" key="2">
    <source>
        <dbReference type="EMBL" id="CAG7816160.1"/>
    </source>
</evidence>
<name>A0A8J2PI22_9HEXA</name>
<feature type="compositionally biased region" description="Polar residues" evidence="1">
    <location>
        <begin position="18"/>
        <end position="37"/>
    </location>
</feature>
<dbReference type="EMBL" id="CAJVCH010362407">
    <property type="protein sequence ID" value="CAG7816160.1"/>
    <property type="molecule type" value="Genomic_DNA"/>
</dbReference>
<sequence>MTPRRVQSSRVKRESIRHVSSPTAFDRTQSGFQTLESQPARYVRGARPDKFTIGPISLNFDSSSTGTSSRAFWDSLTAEQRDAIVKYAQPLKSGWDSTRMDYERMRPSFIQPETTPPIDPQTLVTCVDNAGSQICTTS</sequence>
<protein>
    <submittedName>
        <fullName evidence="2">Uncharacterized protein</fullName>
    </submittedName>
</protein>
<feature type="region of interest" description="Disordered" evidence="1">
    <location>
        <begin position="1"/>
        <end position="38"/>
    </location>
</feature>
<keyword evidence="3" id="KW-1185">Reference proteome</keyword>
<proteinExistence type="predicted"/>
<comment type="caution">
    <text evidence="2">The sequence shown here is derived from an EMBL/GenBank/DDBJ whole genome shotgun (WGS) entry which is preliminary data.</text>
</comment>
<evidence type="ECO:0000313" key="3">
    <source>
        <dbReference type="Proteomes" id="UP000708208"/>
    </source>
</evidence>
<dbReference type="Proteomes" id="UP000708208">
    <property type="component" value="Unassembled WGS sequence"/>
</dbReference>
<organism evidence="2 3">
    <name type="scientific">Allacma fusca</name>
    <dbReference type="NCBI Taxonomy" id="39272"/>
    <lineage>
        <taxon>Eukaryota</taxon>
        <taxon>Metazoa</taxon>
        <taxon>Ecdysozoa</taxon>
        <taxon>Arthropoda</taxon>
        <taxon>Hexapoda</taxon>
        <taxon>Collembola</taxon>
        <taxon>Symphypleona</taxon>
        <taxon>Sminthuridae</taxon>
        <taxon>Allacma</taxon>
    </lineage>
</organism>
<reference evidence="2" key="1">
    <citation type="submission" date="2021-06" db="EMBL/GenBank/DDBJ databases">
        <authorList>
            <person name="Hodson N. C."/>
            <person name="Mongue J. A."/>
            <person name="Jaron S. K."/>
        </authorList>
    </citation>
    <scope>NUCLEOTIDE SEQUENCE</scope>
</reference>
<gene>
    <name evidence="2" type="ORF">AFUS01_LOCUS26791</name>
</gene>
<accession>A0A8J2PI22</accession>
<evidence type="ECO:0000256" key="1">
    <source>
        <dbReference type="SAM" id="MobiDB-lite"/>
    </source>
</evidence>